<comment type="catalytic activity">
    <reaction evidence="7 8">
        <text>L-histidinol phosphate + H2O = L-histidinol + phosphate</text>
        <dbReference type="Rhea" id="RHEA:14465"/>
        <dbReference type="ChEBI" id="CHEBI:15377"/>
        <dbReference type="ChEBI" id="CHEBI:43474"/>
        <dbReference type="ChEBI" id="CHEBI:57699"/>
        <dbReference type="ChEBI" id="CHEBI:57980"/>
        <dbReference type="EC" id="3.1.3.15"/>
    </reaction>
</comment>
<comment type="pathway">
    <text evidence="1 8">Amino-acid biosynthesis; L-histidine biosynthesis; L-histidine from 5-phospho-alpha-D-ribose 1-diphosphate: step 8/9.</text>
</comment>
<dbReference type="InterPro" id="IPR016195">
    <property type="entry name" value="Pol/histidinol_Pase-like"/>
</dbReference>
<evidence type="ECO:0000313" key="10">
    <source>
        <dbReference type="EMBL" id="MBC8179209.1"/>
    </source>
</evidence>
<dbReference type="InterPro" id="IPR004013">
    <property type="entry name" value="PHP_dom"/>
</dbReference>
<dbReference type="PANTHER" id="PTHR21039:SF0">
    <property type="entry name" value="HISTIDINOL-PHOSPHATASE"/>
    <property type="match status" value="1"/>
</dbReference>
<dbReference type="GO" id="GO:0005737">
    <property type="term" value="C:cytoplasm"/>
    <property type="evidence" value="ECO:0007669"/>
    <property type="project" value="TreeGrafter"/>
</dbReference>
<evidence type="ECO:0000256" key="5">
    <source>
        <dbReference type="ARBA" id="ARBA00022801"/>
    </source>
</evidence>
<dbReference type="NCBIfam" id="NF005596">
    <property type="entry name" value="PRK07328.1"/>
    <property type="match status" value="1"/>
</dbReference>
<dbReference type="GO" id="GO:0004401">
    <property type="term" value="F:histidinol-phosphatase activity"/>
    <property type="evidence" value="ECO:0007669"/>
    <property type="project" value="UniProtKB-UniRule"/>
</dbReference>
<accession>A0A8J6N3H4</accession>
<evidence type="ECO:0000256" key="1">
    <source>
        <dbReference type="ARBA" id="ARBA00004970"/>
    </source>
</evidence>
<dbReference type="PANTHER" id="PTHR21039">
    <property type="entry name" value="HISTIDINOL PHOSPHATASE-RELATED"/>
    <property type="match status" value="1"/>
</dbReference>
<sequence>MLPDYHIHTTLCKHATGDVAEYRSEAEKLGIPEICFSDHVPNPDGYDLAHRMALDQFPSYGKMIEALHDGETPEVLLGVEVDYYDGCERFLREWLSARKFDFVLGSVHFIEDWGFDHPAQRHIWDSADITATWRAYFNILLKFVESGLFDAVGHLDLPKKFGHRPTDKDLKEMAQPVLDRIAGAGMGIELNTSGLRKPVGEIYPSPLIVAMAREREIPICFGSDAHCPGDVGDRFRLALDLAREAGYTEYFRIRQRRKELVPLPEG</sequence>
<dbReference type="EMBL" id="JACNJD010000359">
    <property type="protein sequence ID" value="MBC8179209.1"/>
    <property type="molecule type" value="Genomic_DNA"/>
</dbReference>
<reference evidence="10 11" key="1">
    <citation type="submission" date="2020-08" db="EMBL/GenBank/DDBJ databases">
        <title>Bridging the membrane lipid divide: bacteria of the FCB group superphylum have the potential to synthesize archaeal ether lipids.</title>
        <authorList>
            <person name="Villanueva L."/>
            <person name="Von Meijenfeldt F.A.B."/>
            <person name="Westbye A.B."/>
            <person name="Yadav S."/>
            <person name="Hopmans E.C."/>
            <person name="Dutilh B.E."/>
            <person name="Sinninghe Damste J.S."/>
        </authorList>
    </citation>
    <scope>NUCLEOTIDE SEQUENCE [LARGE SCALE GENOMIC DNA]</scope>
    <source>
        <strain evidence="10">NIOZ-UU27</strain>
    </source>
</reference>
<dbReference type="EC" id="3.1.3.15" evidence="3 8"/>
<evidence type="ECO:0000256" key="2">
    <source>
        <dbReference type="ARBA" id="ARBA00009152"/>
    </source>
</evidence>
<organism evidence="10 11">
    <name type="scientific">Candidatus Desulfacyla euxinica</name>
    <dbReference type="NCBI Taxonomy" id="2841693"/>
    <lineage>
        <taxon>Bacteria</taxon>
        <taxon>Deltaproteobacteria</taxon>
        <taxon>Candidatus Desulfacyla</taxon>
    </lineage>
</organism>
<keyword evidence="4 8" id="KW-0028">Amino-acid biosynthesis</keyword>
<evidence type="ECO:0000256" key="3">
    <source>
        <dbReference type="ARBA" id="ARBA00013085"/>
    </source>
</evidence>
<dbReference type="InterPro" id="IPR010140">
    <property type="entry name" value="Histidinol_P_phosphatase_HisJ"/>
</dbReference>
<dbReference type="AlphaFoldDB" id="A0A8J6N3H4"/>
<feature type="domain" description="PHP" evidence="9">
    <location>
        <begin position="4"/>
        <end position="193"/>
    </location>
</feature>
<comment type="caution">
    <text evidence="10">The sequence shown here is derived from an EMBL/GenBank/DDBJ whole genome shotgun (WGS) entry which is preliminary data.</text>
</comment>
<evidence type="ECO:0000256" key="7">
    <source>
        <dbReference type="ARBA" id="ARBA00049158"/>
    </source>
</evidence>
<dbReference type="Gene3D" id="3.20.20.140">
    <property type="entry name" value="Metal-dependent hydrolases"/>
    <property type="match status" value="1"/>
</dbReference>
<keyword evidence="5 8" id="KW-0378">Hydrolase</keyword>
<evidence type="ECO:0000259" key="9">
    <source>
        <dbReference type="Pfam" id="PF02811"/>
    </source>
</evidence>
<dbReference type="Proteomes" id="UP000650524">
    <property type="component" value="Unassembled WGS sequence"/>
</dbReference>
<proteinExistence type="inferred from homology"/>
<dbReference type="CDD" id="cd12110">
    <property type="entry name" value="PHP_HisPPase_Hisj_like"/>
    <property type="match status" value="1"/>
</dbReference>
<evidence type="ECO:0000256" key="8">
    <source>
        <dbReference type="RuleBase" id="RU366003"/>
    </source>
</evidence>
<dbReference type="Pfam" id="PF02811">
    <property type="entry name" value="PHP"/>
    <property type="match status" value="1"/>
</dbReference>
<keyword evidence="6 8" id="KW-0368">Histidine biosynthesis</keyword>
<dbReference type="Pfam" id="PF13263">
    <property type="entry name" value="PHP_C"/>
    <property type="match status" value="1"/>
</dbReference>
<name>A0A8J6N3H4_9DELT</name>
<comment type="similarity">
    <text evidence="2 8">Belongs to the PHP hydrolase family. HisK subfamily.</text>
</comment>
<dbReference type="SUPFAM" id="SSF89550">
    <property type="entry name" value="PHP domain-like"/>
    <property type="match status" value="1"/>
</dbReference>
<evidence type="ECO:0000313" key="11">
    <source>
        <dbReference type="Proteomes" id="UP000650524"/>
    </source>
</evidence>
<protein>
    <recommendedName>
        <fullName evidence="3 8">Histidinol-phosphatase</fullName>
        <shortName evidence="8">HolPase</shortName>
        <ecNumber evidence="3 8">3.1.3.15</ecNumber>
    </recommendedName>
</protein>
<evidence type="ECO:0000256" key="6">
    <source>
        <dbReference type="ARBA" id="ARBA00023102"/>
    </source>
</evidence>
<dbReference type="UniPathway" id="UPA00031">
    <property type="reaction ID" value="UER00013"/>
</dbReference>
<gene>
    <name evidence="10" type="ORF">H8E19_17545</name>
</gene>
<dbReference type="GO" id="GO:0000105">
    <property type="term" value="P:L-histidine biosynthetic process"/>
    <property type="evidence" value="ECO:0007669"/>
    <property type="project" value="UniProtKB-UniRule"/>
</dbReference>
<dbReference type="NCBIfam" id="TIGR01856">
    <property type="entry name" value="hisJ_fam"/>
    <property type="match status" value="1"/>
</dbReference>
<evidence type="ECO:0000256" key="4">
    <source>
        <dbReference type="ARBA" id="ARBA00022605"/>
    </source>
</evidence>